<evidence type="ECO:0000313" key="3">
    <source>
        <dbReference type="Proteomes" id="UP000234271"/>
    </source>
</evidence>
<accession>A0A2N9YHV3</accession>
<dbReference type="Proteomes" id="UP000234271">
    <property type="component" value="Chromosome"/>
</dbReference>
<dbReference type="RefSeq" id="WP_062152315.1">
    <property type="nucleotide sequence ID" value="NZ_CP012373.2"/>
</dbReference>
<name>A0A2N9YHV3_9GAMM</name>
<organism evidence="2 3">
    <name type="scientific">Beggiatoa leptomitoformis</name>
    <dbReference type="NCBI Taxonomy" id="288004"/>
    <lineage>
        <taxon>Bacteria</taxon>
        <taxon>Pseudomonadati</taxon>
        <taxon>Pseudomonadota</taxon>
        <taxon>Gammaproteobacteria</taxon>
        <taxon>Thiotrichales</taxon>
        <taxon>Thiotrichaceae</taxon>
        <taxon>Beggiatoa</taxon>
    </lineage>
</organism>
<dbReference type="EMBL" id="CP018889">
    <property type="protein sequence ID" value="AUI69796.1"/>
    <property type="molecule type" value="Genomic_DNA"/>
</dbReference>
<dbReference type="AlphaFoldDB" id="A0A2N9YHV3"/>
<gene>
    <name evidence="2" type="ORF">BLE401_14580</name>
</gene>
<dbReference type="STRING" id="288004.AL038_09690"/>
<keyword evidence="1" id="KW-0472">Membrane</keyword>
<evidence type="ECO:0000256" key="1">
    <source>
        <dbReference type="SAM" id="Phobius"/>
    </source>
</evidence>
<protein>
    <submittedName>
        <fullName evidence="2">Type II secretion system protein</fullName>
    </submittedName>
</protein>
<keyword evidence="3" id="KW-1185">Reference proteome</keyword>
<keyword evidence="1" id="KW-0812">Transmembrane</keyword>
<evidence type="ECO:0000313" key="2">
    <source>
        <dbReference type="EMBL" id="AUI69796.1"/>
    </source>
</evidence>
<proteinExistence type="predicted"/>
<dbReference type="KEGG" id="blep:AL038_09690"/>
<sequence length="137" mass="15469">MKQRGFTILEAIVALVLIATTGLALFSWINTSLFSLYRVQQVQQRNEAIRNALAFVSTINPLQRPEGQETLGAYRFVWTATPIEPPRDGINRLGSIGLYQVGLFTMTVQIYQAEELLTEFNFRHIGALQVRDPVTDL</sequence>
<feature type="transmembrane region" description="Helical" evidence="1">
    <location>
        <begin position="7"/>
        <end position="29"/>
    </location>
</feature>
<dbReference type="Pfam" id="PF07963">
    <property type="entry name" value="N_methyl"/>
    <property type="match status" value="1"/>
</dbReference>
<keyword evidence="1" id="KW-1133">Transmembrane helix</keyword>
<dbReference type="InterPro" id="IPR012902">
    <property type="entry name" value="N_methyl_site"/>
</dbReference>
<dbReference type="OrthoDB" id="5625532at2"/>
<reference evidence="3" key="1">
    <citation type="submission" date="2016-12" db="EMBL/GenBank/DDBJ databases">
        <title>Complete Genome Sequence of Beggiatoa leptomitiformis D-401.</title>
        <authorList>
            <person name="Fomenkov A."/>
            <person name="Vincze T."/>
            <person name="Grabovich M."/>
            <person name="Anton B.P."/>
            <person name="Dubinina G."/>
            <person name="Orlova M."/>
            <person name="Belousova E."/>
            <person name="Roberts R.J."/>
        </authorList>
    </citation>
    <scope>NUCLEOTIDE SEQUENCE [LARGE SCALE GENOMIC DNA]</scope>
    <source>
        <strain evidence="3">D-401</strain>
    </source>
</reference>